<keyword evidence="3" id="KW-1185">Reference proteome</keyword>
<dbReference type="EMBL" id="ML978969">
    <property type="protein sequence ID" value="KAF1928435.1"/>
    <property type="molecule type" value="Genomic_DNA"/>
</dbReference>
<dbReference type="Proteomes" id="UP000800082">
    <property type="component" value="Unassembled WGS sequence"/>
</dbReference>
<reference evidence="2" key="1">
    <citation type="journal article" date="2020" name="Stud. Mycol.">
        <title>101 Dothideomycetes genomes: a test case for predicting lifestyles and emergence of pathogens.</title>
        <authorList>
            <person name="Haridas S."/>
            <person name="Albert R."/>
            <person name="Binder M."/>
            <person name="Bloem J."/>
            <person name="Labutti K."/>
            <person name="Salamov A."/>
            <person name="Andreopoulos B."/>
            <person name="Baker S."/>
            <person name="Barry K."/>
            <person name="Bills G."/>
            <person name="Bluhm B."/>
            <person name="Cannon C."/>
            <person name="Castanera R."/>
            <person name="Culley D."/>
            <person name="Daum C."/>
            <person name="Ezra D."/>
            <person name="Gonzalez J."/>
            <person name="Henrissat B."/>
            <person name="Kuo A."/>
            <person name="Liang C."/>
            <person name="Lipzen A."/>
            <person name="Lutzoni F."/>
            <person name="Magnuson J."/>
            <person name="Mondo S."/>
            <person name="Nolan M."/>
            <person name="Ohm R."/>
            <person name="Pangilinan J."/>
            <person name="Park H.-J."/>
            <person name="Ramirez L."/>
            <person name="Alfaro M."/>
            <person name="Sun H."/>
            <person name="Tritt A."/>
            <person name="Yoshinaga Y."/>
            <person name="Zwiers L.-H."/>
            <person name="Turgeon B."/>
            <person name="Goodwin S."/>
            <person name="Spatafora J."/>
            <person name="Crous P."/>
            <person name="Grigoriev I."/>
        </authorList>
    </citation>
    <scope>NUCLEOTIDE SEQUENCE</scope>
    <source>
        <strain evidence="2">CBS 183.55</strain>
    </source>
</reference>
<organism evidence="2 3">
    <name type="scientific">Didymella exigua CBS 183.55</name>
    <dbReference type="NCBI Taxonomy" id="1150837"/>
    <lineage>
        <taxon>Eukaryota</taxon>
        <taxon>Fungi</taxon>
        <taxon>Dikarya</taxon>
        <taxon>Ascomycota</taxon>
        <taxon>Pezizomycotina</taxon>
        <taxon>Dothideomycetes</taxon>
        <taxon>Pleosporomycetidae</taxon>
        <taxon>Pleosporales</taxon>
        <taxon>Pleosporineae</taxon>
        <taxon>Didymellaceae</taxon>
        <taxon>Didymella</taxon>
    </lineage>
</organism>
<keyword evidence="1" id="KW-0732">Signal</keyword>
<name>A0A6A5RJ79_9PLEO</name>
<evidence type="ECO:0000256" key="1">
    <source>
        <dbReference type="SAM" id="SignalP"/>
    </source>
</evidence>
<feature type="chain" id="PRO_5025464352" description="Secreted protein" evidence="1">
    <location>
        <begin position="22"/>
        <end position="72"/>
    </location>
</feature>
<dbReference type="GeneID" id="54345320"/>
<dbReference type="RefSeq" id="XP_033448687.1">
    <property type="nucleotide sequence ID" value="XM_033587674.1"/>
</dbReference>
<evidence type="ECO:0000313" key="2">
    <source>
        <dbReference type="EMBL" id="KAF1928435.1"/>
    </source>
</evidence>
<gene>
    <name evidence="2" type="ORF">M421DRAFT_160748</name>
</gene>
<accession>A0A6A5RJ79</accession>
<evidence type="ECO:0008006" key="4">
    <source>
        <dbReference type="Google" id="ProtNLM"/>
    </source>
</evidence>
<sequence>MCRITALSMHLILSMLHCVDARTGRLTDVSLVLACTHWLLPPDVYRQLHSQIRTVQHVVLANNLSSHQTPSD</sequence>
<protein>
    <recommendedName>
        <fullName evidence="4">Secreted protein</fullName>
    </recommendedName>
</protein>
<evidence type="ECO:0000313" key="3">
    <source>
        <dbReference type="Proteomes" id="UP000800082"/>
    </source>
</evidence>
<dbReference type="AlphaFoldDB" id="A0A6A5RJ79"/>
<proteinExistence type="predicted"/>
<feature type="signal peptide" evidence="1">
    <location>
        <begin position="1"/>
        <end position="21"/>
    </location>
</feature>